<gene>
    <name evidence="2" type="ORF">SAMN04487977_101496</name>
</gene>
<organism evidence="2 3">
    <name type="scientific">Treponema bryantii</name>
    <dbReference type="NCBI Taxonomy" id="163"/>
    <lineage>
        <taxon>Bacteria</taxon>
        <taxon>Pseudomonadati</taxon>
        <taxon>Spirochaetota</taxon>
        <taxon>Spirochaetia</taxon>
        <taxon>Spirochaetales</taxon>
        <taxon>Treponemataceae</taxon>
        <taxon>Treponema</taxon>
    </lineage>
</organism>
<evidence type="ECO:0000313" key="2">
    <source>
        <dbReference type="EMBL" id="SEP81098.1"/>
    </source>
</evidence>
<protein>
    <recommendedName>
        <fullName evidence="1">DUF7192 domain-containing protein</fullName>
    </recommendedName>
</protein>
<dbReference type="EMBL" id="FOFU01000001">
    <property type="protein sequence ID" value="SEP81098.1"/>
    <property type="molecule type" value="Genomic_DNA"/>
</dbReference>
<dbReference type="Proteomes" id="UP000182360">
    <property type="component" value="Unassembled WGS sequence"/>
</dbReference>
<evidence type="ECO:0000259" key="1">
    <source>
        <dbReference type="Pfam" id="PF23822"/>
    </source>
</evidence>
<dbReference type="RefSeq" id="WP_074640580.1">
    <property type="nucleotide sequence ID" value="NZ_FOFU01000001.1"/>
</dbReference>
<evidence type="ECO:0000313" key="3">
    <source>
        <dbReference type="Proteomes" id="UP000182360"/>
    </source>
</evidence>
<reference evidence="2 3" key="1">
    <citation type="submission" date="2016-10" db="EMBL/GenBank/DDBJ databases">
        <authorList>
            <person name="de Groot N.N."/>
        </authorList>
    </citation>
    <scope>NUCLEOTIDE SEQUENCE [LARGE SCALE GENOMIC DNA]</scope>
    <source>
        <strain evidence="2 3">B25</strain>
    </source>
</reference>
<dbReference type="AlphaFoldDB" id="A0A1H9AYN1"/>
<dbReference type="Pfam" id="PF23822">
    <property type="entry name" value="DUF7192"/>
    <property type="match status" value="1"/>
</dbReference>
<name>A0A1H9AYN1_9SPIR</name>
<sequence>MDLQFEKFKSIYEFDNIINSRKTNEVMRYNHSSQQISSWSGTKTFEIAEDLLAKGWSAKVDDMKTELQKYSKQVERICVKHKPNMAGFAPIVPAAIKGVPKAMWANTPRKKIEKKFMHIYFNNTGNCNQTSEELMKSGMAVLKLCILLEKIGIRVKIDIMPIVSHCNNSVYGCGIEIKDYQQPFNLQKMAYPIAHTAMFRRQGFKWLETFPKCTEKRFSKGYGYALQAGAMENAFRDKFKMNEKGSVYITYYDCKRCGFDAEKLALEKGILLEKKGGK</sequence>
<proteinExistence type="predicted"/>
<accession>A0A1H9AYN1</accession>
<feature type="domain" description="DUF7192" evidence="1">
    <location>
        <begin position="7"/>
        <end position="250"/>
    </location>
</feature>
<keyword evidence="3" id="KW-1185">Reference proteome</keyword>
<dbReference type="InterPro" id="IPR055616">
    <property type="entry name" value="DUF7192"/>
</dbReference>